<dbReference type="InterPro" id="IPR045057">
    <property type="entry name" value="Gcn5-rel_NAT"/>
</dbReference>
<dbReference type="CDD" id="cd04301">
    <property type="entry name" value="NAT_SF"/>
    <property type="match status" value="1"/>
</dbReference>
<protein>
    <submittedName>
        <fullName evidence="3">N-acetyltransferase</fullName>
    </submittedName>
</protein>
<comment type="caution">
    <text evidence="3">The sequence shown here is derived from an EMBL/GenBank/DDBJ whole genome shotgun (WGS) entry which is preliminary data.</text>
</comment>
<dbReference type="Gene3D" id="3.40.630.30">
    <property type="match status" value="1"/>
</dbReference>
<dbReference type="AlphaFoldDB" id="A0A9D1RLV4"/>
<evidence type="ECO:0000313" key="4">
    <source>
        <dbReference type="Proteomes" id="UP000824190"/>
    </source>
</evidence>
<name>A0A9D1RLV4_9CORY</name>
<dbReference type="Pfam" id="PF14542">
    <property type="entry name" value="Acetyltransf_CG"/>
    <property type="match status" value="1"/>
</dbReference>
<sequence length="107" mass="11495">MSTGDTGRPEATGRDEDLTVIHDTDRSRYVLEVDGETAGYADYVQLGDVRDFNHTVIDPSYRGRGLSAPLIAAALDATRAEGFGVLPSCSAVEGFIAKNPSYTDLVR</sequence>
<dbReference type="PANTHER" id="PTHR31435">
    <property type="entry name" value="PROTEIN NATD1"/>
    <property type="match status" value="1"/>
</dbReference>
<dbReference type="InterPro" id="IPR031165">
    <property type="entry name" value="GNAT_YJDJ"/>
</dbReference>
<gene>
    <name evidence="3" type="ORF">H9870_02295</name>
</gene>
<dbReference type="InterPro" id="IPR000182">
    <property type="entry name" value="GNAT_dom"/>
</dbReference>
<dbReference type="InterPro" id="IPR016181">
    <property type="entry name" value="Acyl_CoA_acyltransferase"/>
</dbReference>
<dbReference type="PROSITE" id="PS51186">
    <property type="entry name" value="GNAT"/>
    <property type="match status" value="1"/>
</dbReference>
<dbReference type="PANTHER" id="PTHR31435:SF9">
    <property type="entry name" value="PROTEIN NATD1"/>
    <property type="match status" value="1"/>
</dbReference>
<dbReference type="EMBL" id="DXGC01000019">
    <property type="protein sequence ID" value="HIW90483.1"/>
    <property type="molecule type" value="Genomic_DNA"/>
</dbReference>
<organism evidence="3 4">
    <name type="scientific">Candidatus Corynebacterium avicola</name>
    <dbReference type="NCBI Taxonomy" id="2838527"/>
    <lineage>
        <taxon>Bacteria</taxon>
        <taxon>Bacillati</taxon>
        <taxon>Actinomycetota</taxon>
        <taxon>Actinomycetes</taxon>
        <taxon>Mycobacteriales</taxon>
        <taxon>Corynebacteriaceae</taxon>
        <taxon>Corynebacterium</taxon>
    </lineage>
</organism>
<dbReference type="PROSITE" id="PS51729">
    <property type="entry name" value="GNAT_YJDJ"/>
    <property type="match status" value="1"/>
</dbReference>
<dbReference type="SUPFAM" id="SSF55729">
    <property type="entry name" value="Acyl-CoA N-acyltransferases (Nat)"/>
    <property type="match status" value="1"/>
</dbReference>
<evidence type="ECO:0000259" key="1">
    <source>
        <dbReference type="PROSITE" id="PS51186"/>
    </source>
</evidence>
<dbReference type="Proteomes" id="UP000824190">
    <property type="component" value="Unassembled WGS sequence"/>
</dbReference>
<reference evidence="3" key="2">
    <citation type="submission" date="2021-04" db="EMBL/GenBank/DDBJ databases">
        <authorList>
            <person name="Gilroy R."/>
        </authorList>
    </citation>
    <scope>NUCLEOTIDE SEQUENCE</scope>
    <source>
        <strain evidence="3">CHK32-1732</strain>
    </source>
</reference>
<accession>A0A9D1RLV4</accession>
<proteinExistence type="predicted"/>
<feature type="domain" description="N-acetyltransferase" evidence="2">
    <location>
        <begin position="21"/>
        <end position="107"/>
    </location>
</feature>
<evidence type="ECO:0000313" key="3">
    <source>
        <dbReference type="EMBL" id="HIW90483.1"/>
    </source>
</evidence>
<feature type="domain" description="N-acetyltransferase" evidence="1">
    <location>
        <begin position="1"/>
        <end position="107"/>
    </location>
</feature>
<reference evidence="3" key="1">
    <citation type="journal article" date="2021" name="PeerJ">
        <title>Extensive microbial diversity within the chicken gut microbiome revealed by metagenomics and culture.</title>
        <authorList>
            <person name="Gilroy R."/>
            <person name="Ravi A."/>
            <person name="Getino M."/>
            <person name="Pursley I."/>
            <person name="Horton D.L."/>
            <person name="Alikhan N.F."/>
            <person name="Baker D."/>
            <person name="Gharbi K."/>
            <person name="Hall N."/>
            <person name="Watson M."/>
            <person name="Adriaenssens E.M."/>
            <person name="Foster-Nyarko E."/>
            <person name="Jarju S."/>
            <person name="Secka A."/>
            <person name="Antonio M."/>
            <person name="Oren A."/>
            <person name="Chaudhuri R.R."/>
            <person name="La Ragione R."/>
            <person name="Hildebrand F."/>
            <person name="Pallen M.J."/>
        </authorList>
    </citation>
    <scope>NUCLEOTIDE SEQUENCE</scope>
    <source>
        <strain evidence="3">CHK32-1732</strain>
    </source>
</reference>
<dbReference type="GO" id="GO:0016747">
    <property type="term" value="F:acyltransferase activity, transferring groups other than amino-acyl groups"/>
    <property type="evidence" value="ECO:0007669"/>
    <property type="project" value="InterPro"/>
</dbReference>
<evidence type="ECO:0000259" key="2">
    <source>
        <dbReference type="PROSITE" id="PS51729"/>
    </source>
</evidence>